<name>A0ABS1HJJ6_9BACT</name>
<evidence type="ECO:0000313" key="1">
    <source>
        <dbReference type="EMBL" id="MBK3517853.1"/>
    </source>
</evidence>
<dbReference type="Proteomes" id="UP000605676">
    <property type="component" value="Unassembled WGS sequence"/>
</dbReference>
<keyword evidence="2" id="KW-1185">Reference proteome</keyword>
<dbReference type="RefSeq" id="WP_200465083.1">
    <property type="nucleotide sequence ID" value="NZ_JAENRR010000023.1"/>
</dbReference>
<gene>
    <name evidence="1" type="ORF">JIV24_10965</name>
</gene>
<proteinExistence type="predicted"/>
<dbReference type="InterPro" id="IPR046228">
    <property type="entry name" value="DUF6261"/>
</dbReference>
<evidence type="ECO:0000313" key="2">
    <source>
        <dbReference type="Proteomes" id="UP000605676"/>
    </source>
</evidence>
<dbReference type="Pfam" id="PF19775">
    <property type="entry name" value="DUF6261"/>
    <property type="match status" value="1"/>
</dbReference>
<dbReference type="EMBL" id="JAENRR010000023">
    <property type="protein sequence ID" value="MBK3517853.1"/>
    <property type="molecule type" value="Genomic_DNA"/>
</dbReference>
<reference evidence="1 2" key="1">
    <citation type="submission" date="2021-01" db="EMBL/GenBank/DDBJ databases">
        <title>Carboxyliciviraga sp.nov., isolated from coastal sediments.</title>
        <authorList>
            <person name="Lu D."/>
            <person name="Zhang T."/>
        </authorList>
    </citation>
    <scope>NUCLEOTIDE SEQUENCE [LARGE SCALE GENOMIC DNA]</scope>
    <source>
        <strain evidence="1 2">N1Y132</strain>
    </source>
</reference>
<protein>
    <submittedName>
        <fullName evidence="1">Uncharacterized protein</fullName>
    </submittedName>
</protein>
<organism evidence="1 2">
    <name type="scientific">Carboxylicivirga marina</name>
    <dbReference type="NCBI Taxonomy" id="2800988"/>
    <lineage>
        <taxon>Bacteria</taxon>
        <taxon>Pseudomonadati</taxon>
        <taxon>Bacteroidota</taxon>
        <taxon>Bacteroidia</taxon>
        <taxon>Marinilabiliales</taxon>
        <taxon>Marinilabiliaceae</taxon>
        <taxon>Carboxylicivirga</taxon>
    </lineage>
</organism>
<sequence>MIKPILNHFLFASEFYTLVKRIITAIENSSIDEALKTMFLARIKEHFAVYDAALNRKKVNPLTAKMEEQDDNRDNLFLGLRTSSEALTYHWDEAIREAAAIIVEIIRRNGWSIQNEGYTAESAGINTLISELTKEPAATCITTTSLGEWVTRLDNSQKTFEATSTQREELDAIEQPILSTTRKQLNSDLQSALNYLESMAQFNTTAELEELINTINEIITSVTSTAKARKTRRETEKTND</sequence>
<comment type="caution">
    <text evidence="1">The sequence shown here is derived from an EMBL/GenBank/DDBJ whole genome shotgun (WGS) entry which is preliminary data.</text>
</comment>
<accession>A0ABS1HJJ6</accession>